<gene>
    <name evidence="1" type="ORF">Dsi01nite_108460</name>
</gene>
<dbReference type="SUPFAM" id="SSF48371">
    <property type="entry name" value="ARM repeat"/>
    <property type="match status" value="1"/>
</dbReference>
<dbReference type="RefSeq" id="WP_203854395.1">
    <property type="nucleotide sequence ID" value="NZ_BAAAVW010000043.1"/>
</dbReference>
<dbReference type="InterPro" id="IPR016024">
    <property type="entry name" value="ARM-type_fold"/>
</dbReference>
<keyword evidence="2" id="KW-1185">Reference proteome</keyword>
<dbReference type="AlphaFoldDB" id="A0A919Q2R3"/>
<dbReference type="InterPro" id="IPR004155">
    <property type="entry name" value="PBS_lyase_HEAT"/>
</dbReference>
<name>A0A919Q2R3_9ACTN</name>
<evidence type="ECO:0008006" key="3">
    <source>
        <dbReference type="Google" id="ProtNLM"/>
    </source>
</evidence>
<evidence type="ECO:0000313" key="1">
    <source>
        <dbReference type="EMBL" id="GIG52805.1"/>
    </source>
</evidence>
<evidence type="ECO:0000313" key="2">
    <source>
        <dbReference type="Proteomes" id="UP000660611"/>
    </source>
</evidence>
<comment type="caution">
    <text evidence="1">The sequence shown here is derived from an EMBL/GenBank/DDBJ whole genome shotgun (WGS) entry which is preliminary data.</text>
</comment>
<dbReference type="Gene3D" id="1.25.10.10">
    <property type="entry name" value="Leucine-rich Repeat Variant"/>
    <property type="match status" value="1"/>
</dbReference>
<dbReference type="SMART" id="SM00567">
    <property type="entry name" value="EZ_HEAT"/>
    <property type="match status" value="2"/>
</dbReference>
<accession>A0A919Q2R3</accession>
<proteinExistence type="predicted"/>
<protein>
    <recommendedName>
        <fullName evidence="3">HEAT repeat domain-containing protein</fullName>
    </recommendedName>
</protein>
<reference evidence="1" key="1">
    <citation type="submission" date="2021-01" db="EMBL/GenBank/DDBJ databases">
        <title>Whole genome shotgun sequence of Dactylosporangium siamense NBRC 106093.</title>
        <authorList>
            <person name="Komaki H."/>
            <person name="Tamura T."/>
        </authorList>
    </citation>
    <scope>NUCLEOTIDE SEQUENCE</scope>
    <source>
        <strain evidence="1">NBRC 106093</strain>
    </source>
</reference>
<dbReference type="Proteomes" id="UP000660611">
    <property type="component" value="Unassembled WGS sequence"/>
</dbReference>
<dbReference type="InterPro" id="IPR011989">
    <property type="entry name" value="ARM-like"/>
</dbReference>
<sequence>MFDTHAALSEVLAGFDDFSIPFDRGAVHRLAGSGDRTLVPRVQAGLERALDGEDYFGVEVLGEILAGILGPRAFPLLLRAIARPMRADWNGLSATLAGLMDEDPVGCRATAVSFAAGRHTDLRRAGLWALGYVGTPADIQLLGAALRDPDVKVRSDALGALGSLRDDPRAQAAMSGVLQDPDPWIRDLAAHFLREAYRAVK</sequence>
<dbReference type="Pfam" id="PF13646">
    <property type="entry name" value="HEAT_2"/>
    <property type="match status" value="1"/>
</dbReference>
<organism evidence="1 2">
    <name type="scientific">Dactylosporangium siamense</name>
    <dbReference type="NCBI Taxonomy" id="685454"/>
    <lineage>
        <taxon>Bacteria</taxon>
        <taxon>Bacillati</taxon>
        <taxon>Actinomycetota</taxon>
        <taxon>Actinomycetes</taxon>
        <taxon>Micromonosporales</taxon>
        <taxon>Micromonosporaceae</taxon>
        <taxon>Dactylosporangium</taxon>
    </lineage>
</organism>
<dbReference type="EMBL" id="BONQ01000188">
    <property type="protein sequence ID" value="GIG52805.1"/>
    <property type="molecule type" value="Genomic_DNA"/>
</dbReference>